<evidence type="ECO:0000256" key="1">
    <source>
        <dbReference type="SAM" id="Phobius"/>
    </source>
</evidence>
<accession>A0A6M0K7H3</accession>
<dbReference type="InterPro" id="IPR007038">
    <property type="entry name" value="HupE_UreJ"/>
</dbReference>
<dbReference type="Proteomes" id="UP000483379">
    <property type="component" value="Unassembled WGS sequence"/>
</dbReference>
<dbReference type="PIRSF" id="PIRSF016919">
    <property type="entry name" value="HupE_UreJ"/>
    <property type="match status" value="1"/>
</dbReference>
<feature type="transmembrane region" description="Helical" evidence="1">
    <location>
        <begin position="150"/>
        <end position="173"/>
    </location>
</feature>
<keyword evidence="1" id="KW-0472">Membrane</keyword>
<keyword evidence="3" id="KW-1185">Reference proteome</keyword>
<dbReference type="EMBL" id="JAAIJQ010000084">
    <property type="protein sequence ID" value="NEV64325.1"/>
    <property type="molecule type" value="Genomic_DNA"/>
</dbReference>
<feature type="transmembrane region" description="Helical" evidence="1">
    <location>
        <begin position="121"/>
        <end position="138"/>
    </location>
</feature>
<sequence length="203" mass="20685">MSFSQSFRPRHRISAPILTIALWPLAAWAHVSAGEAGGLLSGLSHPVSGLDHVVAMIAVGLWGAQLGMPALWILPVAFPMMMAFGGLLGLLGTPLPGVEVGIAASAVVLGALVLGRVRLPLAAAVALVGVFAVFHGHAHGTELQAGQNAILYSLGFVIATGLLHGVGIAVGLIQRWSLGRQALRGAGALVMAAGVYFLWGAVA</sequence>
<gene>
    <name evidence="2" type="ORF">G3446_20970</name>
</gene>
<feature type="transmembrane region" description="Helical" evidence="1">
    <location>
        <begin position="43"/>
        <end position="64"/>
    </location>
</feature>
<evidence type="ECO:0000313" key="3">
    <source>
        <dbReference type="Proteomes" id="UP000483379"/>
    </source>
</evidence>
<feature type="transmembrane region" description="Helical" evidence="1">
    <location>
        <begin position="97"/>
        <end position="114"/>
    </location>
</feature>
<keyword evidence="1" id="KW-1133">Transmembrane helix</keyword>
<keyword evidence="1" id="KW-0812">Transmembrane</keyword>
<organism evidence="2 3">
    <name type="scientific">Thiorhodococcus minor</name>
    <dbReference type="NCBI Taxonomy" id="57489"/>
    <lineage>
        <taxon>Bacteria</taxon>
        <taxon>Pseudomonadati</taxon>
        <taxon>Pseudomonadota</taxon>
        <taxon>Gammaproteobacteria</taxon>
        <taxon>Chromatiales</taxon>
        <taxon>Chromatiaceae</taxon>
        <taxon>Thiorhodococcus</taxon>
    </lineage>
</organism>
<protein>
    <submittedName>
        <fullName evidence="2">HupE/UreJ family protein</fullName>
    </submittedName>
</protein>
<feature type="transmembrane region" description="Helical" evidence="1">
    <location>
        <begin position="185"/>
        <end position="202"/>
    </location>
</feature>
<dbReference type="Pfam" id="PF04955">
    <property type="entry name" value="HupE_UreJ"/>
    <property type="match status" value="1"/>
</dbReference>
<comment type="caution">
    <text evidence="2">The sequence shown here is derived from an EMBL/GenBank/DDBJ whole genome shotgun (WGS) entry which is preliminary data.</text>
</comment>
<name>A0A6M0K7H3_9GAMM</name>
<dbReference type="AlphaFoldDB" id="A0A6M0K7H3"/>
<reference evidence="2 3" key="1">
    <citation type="submission" date="2020-02" db="EMBL/GenBank/DDBJ databases">
        <title>Genome sequences of Thiorhodococcus mannitoliphagus and Thiorhodococcus minor, purple sulfur photosynthetic bacteria in the gammaproteobacterial family, Chromatiaceae.</title>
        <authorList>
            <person name="Aviles F.A."/>
            <person name="Meyer T.E."/>
            <person name="Kyndt J.A."/>
        </authorList>
    </citation>
    <scope>NUCLEOTIDE SEQUENCE [LARGE SCALE GENOMIC DNA]</scope>
    <source>
        <strain evidence="2 3">DSM 11518</strain>
    </source>
</reference>
<proteinExistence type="predicted"/>
<dbReference type="RefSeq" id="WP_164454957.1">
    <property type="nucleotide sequence ID" value="NZ_JAAIJQ010000084.1"/>
</dbReference>
<evidence type="ECO:0000313" key="2">
    <source>
        <dbReference type="EMBL" id="NEV64325.1"/>
    </source>
</evidence>